<evidence type="ECO:0000256" key="1">
    <source>
        <dbReference type="SAM" id="Phobius"/>
    </source>
</evidence>
<feature type="transmembrane region" description="Helical" evidence="1">
    <location>
        <begin position="174"/>
        <end position="200"/>
    </location>
</feature>
<feature type="non-terminal residue" evidence="2">
    <location>
        <position position="231"/>
    </location>
</feature>
<dbReference type="Proteomes" id="UP000799777">
    <property type="component" value="Unassembled WGS sequence"/>
</dbReference>
<keyword evidence="1" id="KW-1133">Transmembrane helix</keyword>
<keyword evidence="1" id="KW-0812">Transmembrane</keyword>
<keyword evidence="3" id="KW-1185">Reference proteome</keyword>
<organism evidence="2 3">
    <name type="scientific">Setomelanomma holmii</name>
    <dbReference type="NCBI Taxonomy" id="210430"/>
    <lineage>
        <taxon>Eukaryota</taxon>
        <taxon>Fungi</taxon>
        <taxon>Dikarya</taxon>
        <taxon>Ascomycota</taxon>
        <taxon>Pezizomycotina</taxon>
        <taxon>Dothideomycetes</taxon>
        <taxon>Pleosporomycetidae</taxon>
        <taxon>Pleosporales</taxon>
        <taxon>Pleosporineae</taxon>
        <taxon>Phaeosphaeriaceae</taxon>
        <taxon>Setomelanomma</taxon>
    </lineage>
</organism>
<keyword evidence="1" id="KW-0472">Membrane</keyword>
<dbReference type="EMBL" id="ML978659">
    <property type="protein sequence ID" value="KAF2022449.1"/>
    <property type="molecule type" value="Genomic_DNA"/>
</dbReference>
<accession>A0A9P4GVE3</accession>
<feature type="transmembrane region" description="Helical" evidence="1">
    <location>
        <begin position="20"/>
        <end position="44"/>
    </location>
</feature>
<sequence>MVPNPPTKGSLTQWLSDNRLTLANLVLTTSAIALRVVPLMLYVARKTIQLRNISLNKSKFTKDIENIVDSSRLAEKITDALLDVVGIPQEIFIHVRTYCVVGHSSAEPIQCVYAGYRVHANTVFGIAIAFMVISLCALTDPWWSAWKARLSGRWSGTLSAWLSRRSSARSSAWWWLWISFYIVFTILLLLLGIVVAIYSLLSEQFLPGCLTIEPNLVFFGLMGLACIFLLM</sequence>
<evidence type="ECO:0000313" key="3">
    <source>
        <dbReference type="Proteomes" id="UP000799777"/>
    </source>
</evidence>
<dbReference type="AlphaFoldDB" id="A0A9P4GVE3"/>
<name>A0A9P4GVE3_9PLEO</name>
<protein>
    <submittedName>
        <fullName evidence="2">Uncharacterized protein</fullName>
    </submittedName>
</protein>
<proteinExistence type="predicted"/>
<feature type="transmembrane region" description="Helical" evidence="1">
    <location>
        <begin position="212"/>
        <end position="230"/>
    </location>
</feature>
<feature type="transmembrane region" description="Helical" evidence="1">
    <location>
        <begin position="123"/>
        <end position="143"/>
    </location>
</feature>
<evidence type="ECO:0000313" key="2">
    <source>
        <dbReference type="EMBL" id="KAF2022449.1"/>
    </source>
</evidence>
<comment type="caution">
    <text evidence="2">The sequence shown here is derived from an EMBL/GenBank/DDBJ whole genome shotgun (WGS) entry which is preliminary data.</text>
</comment>
<reference evidence="2" key="1">
    <citation type="journal article" date="2020" name="Stud. Mycol.">
        <title>101 Dothideomycetes genomes: a test case for predicting lifestyles and emergence of pathogens.</title>
        <authorList>
            <person name="Haridas S."/>
            <person name="Albert R."/>
            <person name="Binder M."/>
            <person name="Bloem J."/>
            <person name="Labutti K."/>
            <person name="Salamov A."/>
            <person name="Andreopoulos B."/>
            <person name="Baker S."/>
            <person name="Barry K."/>
            <person name="Bills G."/>
            <person name="Bluhm B."/>
            <person name="Cannon C."/>
            <person name="Castanera R."/>
            <person name="Culley D."/>
            <person name="Daum C."/>
            <person name="Ezra D."/>
            <person name="Gonzalez J."/>
            <person name="Henrissat B."/>
            <person name="Kuo A."/>
            <person name="Liang C."/>
            <person name="Lipzen A."/>
            <person name="Lutzoni F."/>
            <person name="Magnuson J."/>
            <person name="Mondo S."/>
            <person name="Nolan M."/>
            <person name="Ohm R."/>
            <person name="Pangilinan J."/>
            <person name="Park H.-J."/>
            <person name="Ramirez L."/>
            <person name="Alfaro M."/>
            <person name="Sun H."/>
            <person name="Tritt A."/>
            <person name="Yoshinaga Y."/>
            <person name="Zwiers L.-H."/>
            <person name="Turgeon B."/>
            <person name="Goodwin S."/>
            <person name="Spatafora J."/>
            <person name="Crous P."/>
            <person name="Grigoriev I."/>
        </authorList>
    </citation>
    <scope>NUCLEOTIDE SEQUENCE</scope>
    <source>
        <strain evidence="2">CBS 110217</strain>
    </source>
</reference>
<gene>
    <name evidence="2" type="ORF">EK21DRAFT_95700</name>
</gene>